<dbReference type="Gene3D" id="3.30.1330.40">
    <property type="entry name" value="RutC-like"/>
    <property type="match status" value="1"/>
</dbReference>
<dbReference type="InterPro" id="IPR035959">
    <property type="entry name" value="RutC-like_sf"/>
</dbReference>
<comment type="caution">
    <text evidence="1">The sequence shown here is derived from an EMBL/GenBank/DDBJ whole genome shotgun (WGS) entry which is preliminary data.</text>
</comment>
<gene>
    <name evidence="1" type="ORF">QQX98_010796</name>
</gene>
<dbReference type="InterPro" id="IPR006175">
    <property type="entry name" value="YjgF/YER057c/UK114"/>
</dbReference>
<accession>A0ABR1GNW4</accession>
<protein>
    <submittedName>
        <fullName evidence="1">Uncharacterized protein</fullName>
    </submittedName>
</protein>
<organism evidence="1 2">
    <name type="scientific">Neonectria punicea</name>
    <dbReference type="NCBI Taxonomy" id="979145"/>
    <lineage>
        <taxon>Eukaryota</taxon>
        <taxon>Fungi</taxon>
        <taxon>Dikarya</taxon>
        <taxon>Ascomycota</taxon>
        <taxon>Pezizomycotina</taxon>
        <taxon>Sordariomycetes</taxon>
        <taxon>Hypocreomycetidae</taxon>
        <taxon>Hypocreales</taxon>
        <taxon>Nectriaceae</taxon>
        <taxon>Neonectria</taxon>
    </lineage>
</organism>
<keyword evidence="2" id="KW-1185">Reference proteome</keyword>
<dbReference type="Proteomes" id="UP001498476">
    <property type="component" value="Unassembled WGS sequence"/>
</dbReference>
<dbReference type="Pfam" id="PF01042">
    <property type="entry name" value="Ribonuc_L-PSP"/>
    <property type="match status" value="1"/>
</dbReference>
<sequence length="154" mass="16581">MPEHPSPLNAAGVRFSSPPGTLSAVGSELAIAQAVSLPSDARTVITSGQCGFRDDLSISPDLKEQIETTFLNAEKTLRAAGVADGLQGVYQITLYALQIDDELVQIWREMKMRYMGRHTPVETAVTVPALYGGARVEMTFYAVAGRGPELSQKL</sequence>
<proteinExistence type="predicted"/>
<reference evidence="1 2" key="1">
    <citation type="journal article" date="2025" name="Microbiol. Resour. Announc.">
        <title>Draft genome sequences for Neonectria magnoliae and Neonectria punicea, canker pathogens of Liriodendron tulipifera and Acer saccharum in West Virginia.</title>
        <authorList>
            <person name="Petronek H.M."/>
            <person name="Kasson M.T."/>
            <person name="Metheny A.M."/>
            <person name="Stauder C.M."/>
            <person name="Lovett B."/>
            <person name="Lynch S.C."/>
            <person name="Garnas J.R."/>
            <person name="Kasson L.R."/>
            <person name="Stajich J.E."/>
        </authorList>
    </citation>
    <scope>NUCLEOTIDE SEQUENCE [LARGE SCALE GENOMIC DNA]</scope>
    <source>
        <strain evidence="1 2">NRRL 64653</strain>
    </source>
</reference>
<name>A0ABR1GNW4_9HYPO</name>
<evidence type="ECO:0000313" key="2">
    <source>
        <dbReference type="Proteomes" id="UP001498476"/>
    </source>
</evidence>
<dbReference type="SUPFAM" id="SSF55298">
    <property type="entry name" value="YjgF-like"/>
    <property type="match status" value="1"/>
</dbReference>
<evidence type="ECO:0000313" key="1">
    <source>
        <dbReference type="EMBL" id="KAK7403430.1"/>
    </source>
</evidence>
<dbReference type="EMBL" id="JAZAVJ010000246">
    <property type="protein sequence ID" value="KAK7403430.1"/>
    <property type="molecule type" value="Genomic_DNA"/>
</dbReference>